<gene>
    <name evidence="5" type="ORF">SAMN04487909_11536</name>
</gene>
<organism evidence="5 6">
    <name type="scientific">Aneurinibacillus migulanus</name>
    <name type="common">Bacillus migulanus</name>
    <dbReference type="NCBI Taxonomy" id="47500"/>
    <lineage>
        <taxon>Bacteria</taxon>
        <taxon>Bacillati</taxon>
        <taxon>Bacillota</taxon>
        <taxon>Bacilli</taxon>
        <taxon>Bacillales</taxon>
        <taxon>Paenibacillaceae</taxon>
        <taxon>Aneurinibacillus group</taxon>
        <taxon>Aneurinibacillus</taxon>
    </lineage>
</organism>
<evidence type="ECO:0000313" key="5">
    <source>
        <dbReference type="EMBL" id="SDJ29311.1"/>
    </source>
</evidence>
<evidence type="ECO:0000259" key="4">
    <source>
        <dbReference type="Pfam" id="PF04577"/>
    </source>
</evidence>
<dbReference type="AlphaFoldDB" id="A0A1G8SJC8"/>
<sequence>MRISLEQGKEDDPLNFYHSLEDWITASGNSHTVHKIVNEGINTLIPPKGIQPIPPGFSQIYYDASTQLYYSNTLPSSVVSIPNGRIYGEPEHCSIIAPDNKLIWDISWSGEPAVSDHWFFKQERLLQYKETVESIAVLTIPWICHKNYYHWTLENLSRIDLIRKSGIHVDKFIMHPRNNRFHYETLNILGISDKQIIEVNQELHIKANQLIVPRLGMSPLIPPKWACEFVRKEFLTNIEQNTKYDRIYISRGSADHRKVTNENEVFQFLSHLGFQKITLENYTLNEQIQLIASAKIIVSPHGAGLANLVFAKPGTKIIELFSPSWAIPLYWILSNWCNLDYYFYIGDSLDPSCLSVRSDMFIQLPQLKSVLELAGV</sequence>
<evidence type="ECO:0000256" key="1">
    <source>
        <dbReference type="ARBA" id="ARBA00022676"/>
    </source>
</evidence>
<feature type="domain" description="Glycosyltransferase 61 catalytic" evidence="4">
    <location>
        <begin position="148"/>
        <end position="318"/>
    </location>
</feature>
<proteinExistence type="predicted"/>
<evidence type="ECO:0000313" key="6">
    <source>
        <dbReference type="Proteomes" id="UP000182836"/>
    </source>
</evidence>
<reference evidence="5 6" key="1">
    <citation type="submission" date="2016-10" db="EMBL/GenBank/DDBJ databases">
        <authorList>
            <person name="de Groot N.N."/>
        </authorList>
    </citation>
    <scope>NUCLEOTIDE SEQUENCE [LARGE SCALE GENOMIC DNA]</scope>
    <source>
        <strain evidence="5 6">DSM 2895</strain>
    </source>
</reference>
<dbReference type="GO" id="GO:0016757">
    <property type="term" value="F:glycosyltransferase activity"/>
    <property type="evidence" value="ECO:0007669"/>
    <property type="project" value="UniProtKB-KW"/>
</dbReference>
<evidence type="ECO:0000256" key="3">
    <source>
        <dbReference type="ARBA" id="ARBA00023180"/>
    </source>
</evidence>
<dbReference type="InterPro" id="IPR049625">
    <property type="entry name" value="Glyco_transf_61_cat"/>
</dbReference>
<keyword evidence="3" id="KW-0325">Glycoprotein</keyword>
<dbReference type="RefSeq" id="WP_080787835.1">
    <property type="nucleotide sequence ID" value="NZ_LGUG01000013.1"/>
</dbReference>
<dbReference type="GeneID" id="42309286"/>
<evidence type="ECO:0000256" key="2">
    <source>
        <dbReference type="ARBA" id="ARBA00022679"/>
    </source>
</evidence>
<dbReference type="PANTHER" id="PTHR20961:SF124">
    <property type="entry name" value="GLYCOSYLTRANSFERASE"/>
    <property type="match status" value="1"/>
</dbReference>
<name>A0A1G8SJC8_ANEMI</name>
<dbReference type="Proteomes" id="UP000182836">
    <property type="component" value="Unassembled WGS sequence"/>
</dbReference>
<accession>A0A1G8SJC8</accession>
<dbReference type="PANTHER" id="PTHR20961">
    <property type="entry name" value="GLYCOSYLTRANSFERASE"/>
    <property type="match status" value="1"/>
</dbReference>
<dbReference type="EMBL" id="FNED01000015">
    <property type="protein sequence ID" value="SDJ29311.1"/>
    <property type="molecule type" value="Genomic_DNA"/>
</dbReference>
<dbReference type="InterPro" id="IPR007657">
    <property type="entry name" value="Glycosyltransferase_61"/>
</dbReference>
<dbReference type="Pfam" id="PF04577">
    <property type="entry name" value="Glyco_transf_61"/>
    <property type="match status" value="1"/>
</dbReference>
<keyword evidence="1" id="KW-0328">Glycosyltransferase</keyword>
<protein>
    <recommendedName>
        <fullName evidence="4">Glycosyltransferase 61 catalytic domain-containing protein</fullName>
    </recommendedName>
</protein>
<keyword evidence="2" id="KW-0808">Transferase</keyword>